<evidence type="ECO:0000256" key="6">
    <source>
        <dbReference type="SAM" id="SignalP"/>
    </source>
</evidence>
<evidence type="ECO:0000256" key="1">
    <source>
        <dbReference type="ARBA" id="ARBA00011073"/>
    </source>
</evidence>
<evidence type="ECO:0000256" key="2">
    <source>
        <dbReference type="ARBA" id="ARBA00022670"/>
    </source>
</evidence>
<dbReference type="SUPFAM" id="SSF52743">
    <property type="entry name" value="Subtilisin-like"/>
    <property type="match status" value="1"/>
</dbReference>
<evidence type="ECO:0000259" key="7">
    <source>
        <dbReference type="Pfam" id="PF00082"/>
    </source>
</evidence>
<evidence type="ECO:0000256" key="4">
    <source>
        <dbReference type="ARBA" id="ARBA00022825"/>
    </source>
</evidence>
<dbReference type="RefSeq" id="WP_377527566.1">
    <property type="nucleotide sequence ID" value="NZ_JBHTLD010000096.1"/>
</dbReference>
<evidence type="ECO:0000259" key="8">
    <source>
        <dbReference type="Pfam" id="PF18962"/>
    </source>
</evidence>
<dbReference type="InterPro" id="IPR023828">
    <property type="entry name" value="Peptidase_S8_Ser-AS"/>
</dbReference>
<feature type="domain" description="GEVED" evidence="9">
    <location>
        <begin position="662"/>
        <end position="739"/>
    </location>
</feature>
<keyword evidence="6" id="KW-0732">Signal</keyword>
<name>A0ABW3SPU5_9BACT</name>
<dbReference type="Pfam" id="PF18962">
    <property type="entry name" value="Por_Secre_tail"/>
    <property type="match status" value="1"/>
</dbReference>
<dbReference type="InterPro" id="IPR026444">
    <property type="entry name" value="Secre_tail"/>
</dbReference>
<dbReference type="PROSITE" id="PS51892">
    <property type="entry name" value="SUBTILASE"/>
    <property type="match status" value="1"/>
</dbReference>
<dbReference type="Gene3D" id="2.60.120.380">
    <property type="match status" value="1"/>
</dbReference>
<sequence>MRRWSLWLVALSMVASTSALAQRNLTPTRTNTAALQRIASSAEKDYRLNRIKAFKLAEERGWVVEKTYSNGTSISLQGIDAKGLPIYYITYNNSNAAATTKTDQLWAGGSLGLSLSGSGSKISNKLAIWDGGRVRSTHQELAGRVIQKDNPTEINDHATHVAGTMVASGVNASAKGMAFGYKSLLAYDFNGDDAEMAAAAKDLLVSNHSYGNIAGWRYNSDRKGTDEDPYWEWWGDTDISSTEDYTFGYYDEGAATWDEIAYNAPYYLIVKSAGNNRNETGPEVGKPYYQRNSKGSFKLIDKRPATISSNNSYDVLSTASNAKNILTVGAVAAITNGYNQASDVRISSFSSWGPTDDGRIKPDLVGNGVAVLSTSSTNDRSYQVLSGTSMASPNVAGTLLLLQEHYSNVNNGQFMRAATLKGLAIHTADEAGSTSGPDYVFGWGLLNAERAATFISNTKKTHLLDEKTLAQGQTHTLAIQASGAGPLKITISWTDPKATPVAVGANALNSRTPKLINDLDVRVTGNGKDHLPWTLNPAKPAEAAKAGDNVLDNVEQILIADAVPGQTYTITVKHKGQLVSGPQAYSLLVSGAGGTLACTVATGTNTGAKISKLTLGTQASNYSEACTTYRNLTGTVFTFEPSQTKQLKLDLGSCGADAAKVVKAFVDWNGNGSFTDAGEIITSDVLNSNTYIANLTAPGFVQEGNKVRMRVMVQETANAATIDACSSSPKGETHDYLIQYIKPQKDVGITGIQPVGASLCATDAQSVQVILRNHGSVEQRNIPVAVTILKNGVELTTLKATFMGVLAPFSQANLLLPETFATEAGATYELVAQSDLTNDAVLSNNQRNYSFAVAGDGVAPVEAFAFRCGEGSNYIVSAQGEGTPFWYSSPTSTTPVAAGDQVQVPVATAGTTLYAAFDDFTATVGAPNKAAFEKGNYNQFGPSVLVNTKAPVVLEQARLYIGNSGKITFTVYDSNGAPVSSRTLNVTATTSKPGPADQPDDLADPGQLYYLGLQLPKAGDYTIAISYEDGATIYRNNAGVKGYPFGIENVFTITGNTATTDSQNYYYYFYDLKVRALGCAGPRVAVTVKTGAPLETPSVARQGQELVSSEAEGNQWFLDGEAIAGATGSSFTPSFDGQYSVVVFKNGCISDMSLAYRYELESAEREVGPELMVYPNPSNDGKFSYTVETTALEDMHLMVVDVVGKQVYAATVKQINGQYKGSFDLSKYSDGLYIVRLQYGNQTYTRKIVIRR</sequence>
<feature type="domain" description="Peptidase S8/S53" evidence="7">
    <location>
        <begin position="143"/>
        <end position="444"/>
    </location>
</feature>
<feature type="chain" id="PRO_5046675835" evidence="6">
    <location>
        <begin position="22"/>
        <end position="1252"/>
    </location>
</feature>
<feature type="domain" description="Secretion system C-terminal sorting" evidence="8">
    <location>
        <begin position="1173"/>
        <end position="1250"/>
    </location>
</feature>
<dbReference type="CDD" id="cd04842">
    <property type="entry name" value="Peptidases_S8_Kp43_protease"/>
    <property type="match status" value="1"/>
</dbReference>
<dbReference type="SUPFAM" id="SSF49785">
    <property type="entry name" value="Galactose-binding domain-like"/>
    <property type="match status" value="1"/>
</dbReference>
<dbReference type="InterPro" id="IPR036852">
    <property type="entry name" value="Peptidase_S8/S53_dom_sf"/>
</dbReference>
<evidence type="ECO:0000313" key="11">
    <source>
        <dbReference type="Proteomes" id="UP001597094"/>
    </source>
</evidence>
<comment type="caution">
    <text evidence="10">The sequence shown here is derived from an EMBL/GenBank/DDBJ whole genome shotgun (WGS) entry which is preliminary data.</text>
</comment>
<dbReference type="Pfam" id="PF20009">
    <property type="entry name" value="GEVED"/>
    <property type="match status" value="1"/>
</dbReference>
<evidence type="ECO:0000259" key="9">
    <source>
        <dbReference type="Pfam" id="PF20009"/>
    </source>
</evidence>
<evidence type="ECO:0000256" key="5">
    <source>
        <dbReference type="PROSITE-ProRule" id="PRU01240"/>
    </source>
</evidence>
<accession>A0ABW3SPU5</accession>
<dbReference type="InterPro" id="IPR045474">
    <property type="entry name" value="GEVED"/>
</dbReference>
<dbReference type="EMBL" id="JBHTLD010000096">
    <property type="protein sequence ID" value="MFD1186839.1"/>
    <property type="molecule type" value="Genomic_DNA"/>
</dbReference>
<feature type="signal peptide" evidence="6">
    <location>
        <begin position="1"/>
        <end position="21"/>
    </location>
</feature>
<dbReference type="InterPro" id="IPR034058">
    <property type="entry name" value="TagA/B/C/D_pept_dom"/>
</dbReference>
<feature type="active site" description="Charge relay system" evidence="5">
    <location>
        <position position="157"/>
    </location>
</feature>
<proteinExistence type="inferred from homology"/>
<reference evidence="11" key="1">
    <citation type="journal article" date="2019" name="Int. J. Syst. Evol. Microbiol.">
        <title>The Global Catalogue of Microorganisms (GCM) 10K type strain sequencing project: providing services to taxonomists for standard genome sequencing and annotation.</title>
        <authorList>
            <consortium name="The Broad Institute Genomics Platform"/>
            <consortium name="The Broad Institute Genome Sequencing Center for Infectious Disease"/>
            <person name="Wu L."/>
            <person name="Ma J."/>
        </authorList>
    </citation>
    <scope>NUCLEOTIDE SEQUENCE [LARGE SCALE GENOMIC DNA]</scope>
    <source>
        <strain evidence="11">JCM 31319</strain>
    </source>
</reference>
<evidence type="ECO:0000256" key="3">
    <source>
        <dbReference type="ARBA" id="ARBA00022801"/>
    </source>
</evidence>
<keyword evidence="4 5" id="KW-0720">Serine protease</keyword>
<keyword evidence="11" id="KW-1185">Reference proteome</keyword>
<dbReference type="InterPro" id="IPR051048">
    <property type="entry name" value="Peptidase_S8/S53_subtilisin"/>
</dbReference>
<feature type="active site" description="Charge relay system" evidence="5">
    <location>
        <position position="389"/>
    </location>
</feature>
<dbReference type="PANTHER" id="PTHR43399">
    <property type="entry name" value="SUBTILISIN-RELATED"/>
    <property type="match status" value="1"/>
</dbReference>
<dbReference type="InterPro" id="IPR015500">
    <property type="entry name" value="Peptidase_S8_subtilisin-rel"/>
</dbReference>
<dbReference type="PRINTS" id="PR00723">
    <property type="entry name" value="SUBTILISIN"/>
</dbReference>
<gene>
    <name evidence="10" type="ORF">ACFQ2O_11525</name>
</gene>
<dbReference type="InterPro" id="IPR000209">
    <property type="entry name" value="Peptidase_S8/S53_dom"/>
</dbReference>
<dbReference type="Proteomes" id="UP001597094">
    <property type="component" value="Unassembled WGS sequence"/>
</dbReference>
<dbReference type="NCBIfam" id="TIGR04183">
    <property type="entry name" value="Por_Secre_tail"/>
    <property type="match status" value="1"/>
</dbReference>
<organism evidence="10 11">
    <name type="scientific">Pontibacter rugosus</name>
    <dbReference type="NCBI Taxonomy" id="1745966"/>
    <lineage>
        <taxon>Bacteria</taxon>
        <taxon>Pseudomonadati</taxon>
        <taxon>Bacteroidota</taxon>
        <taxon>Cytophagia</taxon>
        <taxon>Cytophagales</taxon>
        <taxon>Hymenobacteraceae</taxon>
        <taxon>Pontibacter</taxon>
    </lineage>
</organism>
<feature type="active site" description="Charge relay system" evidence="5">
    <location>
        <position position="130"/>
    </location>
</feature>
<dbReference type="Pfam" id="PF00082">
    <property type="entry name" value="Peptidase_S8"/>
    <property type="match status" value="1"/>
</dbReference>
<dbReference type="PANTHER" id="PTHR43399:SF4">
    <property type="entry name" value="CELL WALL-ASSOCIATED PROTEASE"/>
    <property type="match status" value="1"/>
</dbReference>
<dbReference type="Gene3D" id="3.40.50.200">
    <property type="entry name" value="Peptidase S8/S53 domain"/>
    <property type="match status" value="1"/>
</dbReference>
<protein>
    <submittedName>
        <fullName evidence="10">S8 family serine peptidase</fullName>
    </submittedName>
</protein>
<dbReference type="PROSITE" id="PS00138">
    <property type="entry name" value="SUBTILASE_SER"/>
    <property type="match status" value="1"/>
</dbReference>
<keyword evidence="2 5" id="KW-0645">Protease</keyword>
<comment type="similarity">
    <text evidence="1 5">Belongs to the peptidase S8 family.</text>
</comment>
<keyword evidence="3 5" id="KW-0378">Hydrolase</keyword>
<dbReference type="InterPro" id="IPR008979">
    <property type="entry name" value="Galactose-bd-like_sf"/>
</dbReference>
<evidence type="ECO:0000313" key="10">
    <source>
        <dbReference type="EMBL" id="MFD1186839.1"/>
    </source>
</evidence>